<dbReference type="FunFam" id="3.40.50.300:FF:000695">
    <property type="entry name" value="Flagellar biosynthesis regulator FlhF"/>
    <property type="match status" value="1"/>
</dbReference>
<dbReference type="CDD" id="cd17873">
    <property type="entry name" value="FlhF"/>
    <property type="match status" value="1"/>
</dbReference>
<dbReference type="InterPro" id="IPR027417">
    <property type="entry name" value="P-loop_NTPase"/>
</dbReference>
<sequence length="439" mass="46834">MHIRTFQAPTLQEALAEIRRQMGSDATVLHTRDVHRGIFGLLGKSHVEVTAGLKPKPVVNQRTSSPPAARRIDSPPTPAPAAQTTSPQVQHLTEQVNRLSQVVQALEQSKTTAPAPTPATAPASQSNSRVAQALIAQGLDSASAEYIASQSPIDDATADEDLIPVLRQALRKRFRTTGPIDVPQEGQRIVALVGPTGVGKTTTIAKLAAGFRLLEKRNVGLITIDTFRIAAVDQLHKYAQVMQLPMEVVSGADEMRAAIARLSDVDLILIDTVGRSPRDIQQLEVTRKLLAHAQPQETHLVLSATSSRSAIESAIENFAVLCPGAVIVSKLDEVQQQPDLMRFAGPGVPPISYVTTGQNVPDDIDLPQPSRLVDLALGLRSGEPNETNDDASPLPPQTSDGDMLPPPDDRASGASQANLKGSTLATKSTQSRNLLLPSN</sequence>
<dbReference type="InterPro" id="IPR003593">
    <property type="entry name" value="AAA+_ATPase"/>
</dbReference>
<feature type="region of interest" description="Disordered" evidence="14">
    <location>
        <begin position="380"/>
        <end position="439"/>
    </location>
</feature>
<accession>A0A517LWT5</accession>
<feature type="region of interest" description="Disordered" evidence="14">
    <location>
        <begin position="53"/>
        <end position="90"/>
    </location>
</feature>
<dbReference type="Proteomes" id="UP000319557">
    <property type="component" value="Chromosome"/>
</dbReference>
<evidence type="ECO:0000259" key="15">
    <source>
        <dbReference type="SMART" id="SM00382"/>
    </source>
</evidence>
<evidence type="ECO:0000313" key="17">
    <source>
        <dbReference type="EMBL" id="QDS87081.1"/>
    </source>
</evidence>
<reference evidence="17 18" key="1">
    <citation type="submission" date="2019-02" db="EMBL/GenBank/DDBJ databases">
        <title>Deep-cultivation of Planctomycetes and their phenomic and genomic characterization uncovers novel biology.</title>
        <authorList>
            <person name="Wiegand S."/>
            <person name="Jogler M."/>
            <person name="Boedeker C."/>
            <person name="Pinto D."/>
            <person name="Vollmers J."/>
            <person name="Rivas-Marin E."/>
            <person name="Kohn T."/>
            <person name="Peeters S.H."/>
            <person name="Heuer A."/>
            <person name="Rast P."/>
            <person name="Oberbeckmann S."/>
            <person name="Bunk B."/>
            <person name="Jeske O."/>
            <person name="Meyerdierks A."/>
            <person name="Storesund J.E."/>
            <person name="Kallscheuer N."/>
            <person name="Luecker S."/>
            <person name="Lage O.M."/>
            <person name="Pohl T."/>
            <person name="Merkel B.J."/>
            <person name="Hornburger P."/>
            <person name="Mueller R.-W."/>
            <person name="Bruemmer F."/>
            <person name="Labrenz M."/>
            <person name="Spormann A.M."/>
            <person name="Op den Camp H."/>
            <person name="Overmann J."/>
            <person name="Amann R."/>
            <person name="Jetten M.S.M."/>
            <person name="Mascher T."/>
            <person name="Medema M.H."/>
            <person name="Devos D.P."/>
            <person name="Kaster A.-K."/>
            <person name="Ovreas L."/>
            <person name="Rohde M."/>
            <person name="Galperin M.Y."/>
            <person name="Jogler C."/>
        </authorList>
    </citation>
    <scope>NUCLEOTIDE SEQUENCE [LARGE SCALE GENOMIC DNA]</scope>
    <source>
        <strain evidence="17 18">EC9</strain>
    </source>
</reference>
<keyword evidence="17" id="KW-0282">Flagellum</keyword>
<dbReference type="RefSeq" id="WP_145343225.1">
    <property type="nucleotide sequence ID" value="NZ_CP036261.1"/>
</dbReference>
<dbReference type="GO" id="GO:0003924">
    <property type="term" value="F:GTPase activity"/>
    <property type="evidence" value="ECO:0007669"/>
    <property type="project" value="UniProtKB-UniRule"/>
</dbReference>
<feature type="compositionally biased region" description="Low complexity" evidence="14">
    <location>
        <begin position="111"/>
        <end position="123"/>
    </location>
</feature>
<feature type="domain" description="SRP54-type proteins GTP-binding" evidence="16">
    <location>
        <begin position="187"/>
        <end position="378"/>
    </location>
</feature>
<evidence type="ECO:0000256" key="12">
    <source>
        <dbReference type="ARBA" id="ARBA00025337"/>
    </source>
</evidence>
<dbReference type="GO" id="GO:0005525">
    <property type="term" value="F:GTP binding"/>
    <property type="evidence" value="ECO:0007669"/>
    <property type="project" value="UniProtKB-UniRule"/>
</dbReference>
<evidence type="ECO:0000313" key="18">
    <source>
        <dbReference type="Proteomes" id="UP000319557"/>
    </source>
</evidence>
<dbReference type="SMART" id="SM00382">
    <property type="entry name" value="AAA"/>
    <property type="match status" value="1"/>
</dbReference>
<evidence type="ECO:0000256" key="14">
    <source>
        <dbReference type="SAM" id="MobiDB-lite"/>
    </source>
</evidence>
<feature type="region of interest" description="Disordered" evidence="14">
    <location>
        <begin position="107"/>
        <end position="128"/>
    </location>
</feature>
<keyword evidence="6" id="KW-0547">Nucleotide-binding</keyword>
<comment type="similarity">
    <text evidence="2">Belongs to the GTP-binding SRP family.</text>
</comment>
<comment type="subcellular location">
    <subcellularLocation>
        <location evidence="1">Cell membrane</location>
        <topology evidence="1">Peripheral membrane protein</topology>
        <orientation evidence="1">Cytoplasmic side</orientation>
    </subcellularLocation>
</comment>
<gene>
    <name evidence="17" type="primary">flhF</name>
    <name evidence="17" type="ORF">EC9_12570</name>
</gene>
<keyword evidence="10" id="KW-0472">Membrane</keyword>
<dbReference type="PANTHER" id="PTHR43134:SF3">
    <property type="entry name" value="FLAGELLAR BIOSYNTHESIS PROTEIN FLHF"/>
    <property type="match status" value="1"/>
</dbReference>
<dbReference type="Pfam" id="PF00448">
    <property type="entry name" value="SRP54"/>
    <property type="match status" value="1"/>
</dbReference>
<dbReference type="SUPFAM" id="SSF52540">
    <property type="entry name" value="P-loop containing nucleoside triphosphate hydrolases"/>
    <property type="match status" value="1"/>
</dbReference>
<evidence type="ECO:0000256" key="4">
    <source>
        <dbReference type="ARBA" id="ARBA00022448"/>
    </source>
</evidence>
<organism evidence="17 18">
    <name type="scientific">Rosistilla ulvae</name>
    <dbReference type="NCBI Taxonomy" id="1930277"/>
    <lineage>
        <taxon>Bacteria</taxon>
        <taxon>Pseudomonadati</taxon>
        <taxon>Planctomycetota</taxon>
        <taxon>Planctomycetia</taxon>
        <taxon>Pirellulales</taxon>
        <taxon>Pirellulaceae</taxon>
        <taxon>Rosistilla</taxon>
    </lineage>
</organism>
<dbReference type="AlphaFoldDB" id="A0A517LWT5"/>
<dbReference type="InterPro" id="IPR020006">
    <property type="entry name" value="FlhF"/>
</dbReference>
<keyword evidence="4" id="KW-0813">Transport</keyword>
<name>A0A517LWT5_9BACT</name>
<evidence type="ECO:0000256" key="13">
    <source>
        <dbReference type="NCBIfam" id="TIGR03499"/>
    </source>
</evidence>
<dbReference type="GO" id="GO:0005886">
    <property type="term" value="C:plasma membrane"/>
    <property type="evidence" value="ECO:0007669"/>
    <property type="project" value="UniProtKB-SubCell"/>
</dbReference>
<keyword evidence="5" id="KW-1003">Cell membrane</keyword>
<proteinExistence type="inferred from homology"/>
<dbReference type="OrthoDB" id="9778554at2"/>
<evidence type="ECO:0000256" key="8">
    <source>
        <dbReference type="ARBA" id="ARBA00022927"/>
    </source>
</evidence>
<evidence type="ECO:0000259" key="16">
    <source>
        <dbReference type="SMART" id="SM00962"/>
    </source>
</evidence>
<feature type="compositionally biased region" description="Polar residues" evidence="14">
    <location>
        <begin position="413"/>
        <end position="439"/>
    </location>
</feature>
<keyword evidence="17" id="KW-0966">Cell projection</keyword>
<dbReference type="Gene3D" id="3.40.50.300">
    <property type="entry name" value="P-loop containing nucleotide triphosphate hydrolases"/>
    <property type="match status" value="1"/>
</dbReference>
<dbReference type="EMBL" id="CP036261">
    <property type="protein sequence ID" value="QDS87081.1"/>
    <property type="molecule type" value="Genomic_DNA"/>
</dbReference>
<protein>
    <recommendedName>
        <fullName evidence="3 13">Flagellar biosynthesis protein FlhF</fullName>
    </recommendedName>
</protein>
<comment type="function">
    <text evidence="12">Necessary for flagellar biosynthesis. May be involved in translocation of the flagellum.</text>
</comment>
<dbReference type="PANTHER" id="PTHR43134">
    <property type="entry name" value="SIGNAL RECOGNITION PARTICLE RECEPTOR SUBUNIT ALPHA"/>
    <property type="match status" value="1"/>
</dbReference>
<dbReference type="GO" id="GO:0044781">
    <property type="term" value="P:bacterial-type flagellum organization"/>
    <property type="evidence" value="ECO:0007669"/>
    <property type="project" value="UniProtKB-UniRule"/>
</dbReference>
<evidence type="ECO:0000256" key="7">
    <source>
        <dbReference type="ARBA" id="ARBA00022795"/>
    </source>
</evidence>
<dbReference type="KEGG" id="ruv:EC9_12570"/>
<evidence type="ECO:0000256" key="11">
    <source>
        <dbReference type="ARBA" id="ARBA00023225"/>
    </source>
</evidence>
<evidence type="ECO:0000256" key="10">
    <source>
        <dbReference type="ARBA" id="ARBA00023136"/>
    </source>
</evidence>
<evidence type="ECO:0000256" key="3">
    <source>
        <dbReference type="ARBA" id="ARBA00014919"/>
    </source>
</evidence>
<keyword evidence="7" id="KW-1005">Bacterial flagellum biogenesis</keyword>
<dbReference type="NCBIfam" id="TIGR03499">
    <property type="entry name" value="FlhF"/>
    <property type="match status" value="1"/>
</dbReference>
<dbReference type="InterPro" id="IPR000897">
    <property type="entry name" value="SRP54_GTPase_dom"/>
</dbReference>
<dbReference type="InterPro" id="IPR047040">
    <property type="entry name" value="FlhF__GTPase_dom"/>
</dbReference>
<keyword evidence="17" id="KW-0969">Cilium</keyword>
<dbReference type="SMART" id="SM00962">
    <property type="entry name" value="SRP54"/>
    <property type="match status" value="1"/>
</dbReference>
<dbReference type="GO" id="GO:0006614">
    <property type="term" value="P:SRP-dependent cotranslational protein targeting to membrane"/>
    <property type="evidence" value="ECO:0007669"/>
    <property type="project" value="UniProtKB-UniRule"/>
</dbReference>
<dbReference type="GO" id="GO:0005047">
    <property type="term" value="F:signal recognition particle binding"/>
    <property type="evidence" value="ECO:0007669"/>
    <property type="project" value="TreeGrafter"/>
</dbReference>
<keyword evidence="11" id="KW-1006">Bacterial flagellum protein export</keyword>
<evidence type="ECO:0000256" key="2">
    <source>
        <dbReference type="ARBA" id="ARBA00008531"/>
    </source>
</evidence>
<evidence type="ECO:0000256" key="1">
    <source>
        <dbReference type="ARBA" id="ARBA00004413"/>
    </source>
</evidence>
<keyword evidence="18" id="KW-1185">Reference proteome</keyword>
<evidence type="ECO:0000256" key="5">
    <source>
        <dbReference type="ARBA" id="ARBA00022475"/>
    </source>
</evidence>
<dbReference type="Gene3D" id="1.20.120.1380">
    <property type="entry name" value="Flagellar FlhF biosynthesis protein, N domain"/>
    <property type="match status" value="1"/>
</dbReference>
<evidence type="ECO:0000256" key="6">
    <source>
        <dbReference type="ARBA" id="ARBA00022741"/>
    </source>
</evidence>
<evidence type="ECO:0000256" key="9">
    <source>
        <dbReference type="ARBA" id="ARBA00023134"/>
    </source>
</evidence>
<keyword evidence="8" id="KW-0653">Protein transport</keyword>
<dbReference type="GO" id="GO:0015031">
    <property type="term" value="P:protein transport"/>
    <property type="evidence" value="ECO:0007669"/>
    <property type="project" value="UniProtKB-KW"/>
</dbReference>
<feature type="domain" description="AAA+ ATPase" evidence="15">
    <location>
        <begin position="186"/>
        <end position="316"/>
    </location>
</feature>
<keyword evidence="9" id="KW-0342">GTP-binding</keyword>